<name>V5WKJ3_9SPIO</name>
<evidence type="ECO:0000313" key="13">
    <source>
        <dbReference type="Proteomes" id="UP000018680"/>
    </source>
</evidence>
<dbReference type="GO" id="GO:0015934">
    <property type="term" value="C:large ribosomal subunit"/>
    <property type="evidence" value="ECO:0007669"/>
    <property type="project" value="InterPro"/>
</dbReference>
<dbReference type="GO" id="GO:0003735">
    <property type="term" value="F:structural constituent of ribosome"/>
    <property type="evidence" value="ECO:0007669"/>
    <property type="project" value="InterPro"/>
</dbReference>
<evidence type="ECO:0000256" key="8">
    <source>
        <dbReference type="ARBA" id="ARBA00023274"/>
    </source>
</evidence>
<dbReference type="Gene3D" id="3.30.190.20">
    <property type="match status" value="1"/>
</dbReference>
<dbReference type="PANTHER" id="PTHR36427">
    <property type="entry name" value="54S RIBOSOMAL PROTEIN L1, MITOCHONDRIAL"/>
    <property type="match status" value="1"/>
</dbReference>
<dbReference type="CDD" id="cd00403">
    <property type="entry name" value="Ribosomal_L1"/>
    <property type="match status" value="1"/>
</dbReference>
<dbReference type="Proteomes" id="UP000018680">
    <property type="component" value="Chromosome"/>
</dbReference>
<dbReference type="HAMAP" id="MF_01318_B">
    <property type="entry name" value="Ribosomal_uL1_B"/>
    <property type="match status" value="1"/>
</dbReference>
<dbReference type="RefSeq" id="WP_024268957.1">
    <property type="nucleotide sequence ID" value="NC_023035.1"/>
</dbReference>
<keyword evidence="3 10" id="KW-0820">tRNA-binding</keyword>
<evidence type="ECO:0000256" key="4">
    <source>
        <dbReference type="ARBA" id="ARBA00022730"/>
    </source>
</evidence>
<dbReference type="Gene3D" id="3.40.50.790">
    <property type="match status" value="1"/>
</dbReference>
<comment type="function">
    <text evidence="10">Binds directly to 23S rRNA. The L1 stalk is quite mobile in the ribosome, and is involved in E site tRNA release.</text>
</comment>
<dbReference type="PANTHER" id="PTHR36427:SF3">
    <property type="entry name" value="LARGE RIBOSOMAL SUBUNIT PROTEIN UL1M"/>
    <property type="match status" value="1"/>
</dbReference>
<dbReference type="HOGENOM" id="CLU_062853_0_0_12"/>
<keyword evidence="4 10" id="KW-0699">rRNA-binding</keyword>
<dbReference type="InterPro" id="IPR002143">
    <property type="entry name" value="Ribosomal_uL1"/>
</dbReference>
<organism evidence="12 13">
    <name type="scientific">Salinispira pacifica</name>
    <dbReference type="NCBI Taxonomy" id="1307761"/>
    <lineage>
        <taxon>Bacteria</taxon>
        <taxon>Pseudomonadati</taxon>
        <taxon>Spirochaetota</taxon>
        <taxon>Spirochaetia</taxon>
        <taxon>Spirochaetales</taxon>
        <taxon>Spirochaetaceae</taxon>
        <taxon>Salinispira</taxon>
    </lineage>
</organism>
<keyword evidence="8 10" id="KW-0687">Ribonucleoprotein</keyword>
<dbReference type="Pfam" id="PF00687">
    <property type="entry name" value="Ribosomal_L1"/>
    <property type="match status" value="1"/>
</dbReference>
<dbReference type="InterPro" id="IPR005878">
    <property type="entry name" value="Ribosom_uL1_bac-type"/>
</dbReference>
<comment type="similarity">
    <text evidence="1 10 11">Belongs to the universal ribosomal protein uL1 family.</text>
</comment>
<dbReference type="FunFam" id="3.40.50.790:FF:000001">
    <property type="entry name" value="50S ribosomal protein L1"/>
    <property type="match status" value="1"/>
</dbReference>
<dbReference type="KEGG" id="slr:L21SP2_2707"/>
<dbReference type="GO" id="GO:0000049">
    <property type="term" value="F:tRNA binding"/>
    <property type="evidence" value="ECO:0007669"/>
    <property type="project" value="UniProtKB-KW"/>
</dbReference>
<gene>
    <name evidence="10" type="primary">rplA</name>
    <name evidence="12" type="ORF">L21SP2_2707</name>
</gene>
<evidence type="ECO:0000313" key="12">
    <source>
        <dbReference type="EMBL" id="AHC16059.1"/>
    </source>
</evidence>
<dbReference type="SUPFAM" id="SSF56808">
    <property type="entry name" value="Ribosomal protein L1"/>
    <property type="match status" value="1"/>
</dbReference>
<keyword evidence="6 10" id="KW-0694">RNA-binding</keyword>
<keyword evidence="2 10" id="KW-0678">Repressor</keyword>
<keyword evidence="13" id="KW-1185">Reference proteome</keyword>
<keyword evidence="7 10" id="KW-0689">Ribosomal protein</keyword>
<dbReference type="GO" id="GO:0006412">
    <property type="term" value="P:translation"/>
    <property type="evidence" value="ECO:0007669"/>
    <property type="project" value="UniProtKB-UniRule"/>
</dbReference>
<evidence type="ECO:0000256" key="1">
    <source>
        <dbReference type="ARBA" id="ARBA00010531"/>
    </source>
</evidence>
<evidence type="ECO:0000256" key="6">
    <source>
        <dbReference type="ARBA" id="ARBA00022884"/>
    </source>
</evidence>
<sequence>MKRGKNYRNAVAAYDKTQQYTTEDAVKIIKEHAFAKFDETVELSMKLNVKKSTTIRDTLVLPNQFKSEKKILVFAKGDKAQEAKDAGAAFVGDDDLIAKIKDGWLDFDVAVATPDMMKDVGRLGPILGRRGLMPNPKTQTVTFDVTAAINELKKGRVEFRSDKTGVIHLAVGKVSMDPAALAENINVVIGEVERKRPADTKGDFVKSLAISSTMGPGVKLVQSAE</sequence>
<dbReference type="AlphaFoldDB" id="V5WKJ3"/>
<evidence type="ECO:0000256" key="11">
    <source>
        <dbReference type="RuleBase" id="RU000659"/>
    </source>
</evidence>
<dbReference type="InterPro" id="IPR023673">
    <property type="entry name" value="Ribosomal_uL1_CS"/>
</dbReference>
<dbReference type="InterPro" id="IPR028364">
    <property type="entry name" value="Ribosomal_uL1/biogenesis"/>
</dbReference>
<evidence type="ECO:0000256" key="7">
    <source>
        <dbReference type="ARBA" id="ARBA00022980"/>
    </source>
</evidence>
<proteinExistence type="inferred from homology"/>
<accession>V5WKJ3</accession>
<dbReference type="eggNOG" id="COG0081">
    <property type="taxonomic scope" value="Bacteria"/>
</dbReference>
<dbReference type="InterPro" id="IPR016095">
    <property type="entry name" value="Ribosomal_uL1_3-a/b-sand"/>
</dbReference>
<comment type="function">
    <text evidence="10">Protein L1 is also a translational repressor protein, it controls the translation of the L11 operon by binding to its mRNA.</text>
</comment>
<dbReference type="PIRSF" id="PIRSF002155">
    <property type="entry name" value="Ribosomal_L1"/>
    <property type="match status" value="1"/>
</dbReference>
<protein>
    <recommendedName>
        <fullName evidence="9 10">Large ribosomal subunit protein uL1</fullName>
    </recommendedName>
</protein>
<keyword evidence="5 10" id="KW-0810">Translation regulation</keyword>
<dbReference type="NCBIfam" id="TIGR01169">
    <property type="entry name" value="rplA_bact"/>
    <property type="match status" value="1"/>
</dbReference>
<dbReference type="GO" id="GO:0006417">
    <property type="term" value="P:regulation of translation"/>
    <property type="evidence" value="ECO:0007669"/>
    <property type="project" value="UniProtKB-KW"/>
</dbReference>
<dbReference type="InterPro" id="IPR023674">
    <property type="entry name" value="Ribosomal_uL1-like"/>
</dbReference>
<dbReference type="STRING" id="1307761.L21SP2_2707"/>
<evidence type="ECO:0000256" key="3">
    <source>
        <dbReference type="ARBA" id="ARBA00022555"/>
    </source>
</evidence>
<dbReference type="PATRIC" id="fig|1307761.3.peg.2697"/>
<dbReference type="EMBL" id="CP006939">
    <property type="protein sequence ID" value="AHC16059.1"/>
    <property type="molecule type" value="Genomic_DNA"/>
</dbReference>
<evidence type="ECO:0000256" key="9">
    <source>
        <dbReference type="ARBA" id="ARBA00035241"/>
    </source>
</evidence>
<dbReference type="PROSITE" id="PS01199">
    <property type="entry name" value="RIBOSOMAL_L1"/>
    <property type="match status" value="1"/>
</dbReference>
<evidence type="ECO:0000256" key="5">
    <source>
        <dbReference type="ARBA" id="ARBA00022845"/>
    </source>
</evidence>
<dbReference type="GO" id="GO:0019843">
    <property type="term" value="F:rRNA binding"/>
    <property type="evidence" value="ECO:0007669"/>
    <property type="project" value="UniProtKB-UniRule"/>
</dbReference>
<evidence type="ECO:0000256" key="2">
    <source>
        <dbReference type="ARBA" id="ARBA00022491"/>
    </source>
</evidence>
<comment type="subunit">
    <text evidence="10">Part of the 50S ribosomal subunit.</text>
</comment>
<reference evidence="12 13" key="1">
    <citation type="journal article" date="2015" name="Stand. Genomic Sci.">
        <title>Complete genome sequence and description of Salinispira pacifica gen. nov., sp. nov., a novel spirochaete isolated form a hypersaline microbial mat.</title>
        <authorList>
            <person name="Ben Hania W."/>
            <person name="Joseph M."/>
            <person name="Schumann P."/>
            <person name="Bunk B."/>
            <person name="Fiebig A."/>
            <person name="Sproer C."/>
            <person name="Klenk H.P."/>
            <person name="Fardeau M.L."/>
            <person name="Spring S."/>
        </authorList>
    </citation>
    <scope>NUCLEOTIDE SEQUENCE [LARGE SCALE GENOMIC DNA]</scope>
    <source>
        <strain evidence="12 13">L21-RPul-D2</strain>
    </source>
</reference>
<evidence type="ECO:0000256" key="10">
    <source>
        <dbReference type="HAMAP-Rule" id="MF_01318"/>
    </source>
</evidence>
<dbReference type="OrthoDB" id="9803740at2"/>